<protein>
    <submittedName>
        <fullName evidence="3">Dienelactone hydrolase</fullName>
    </submittedName>
</protein>
<evidence type="ECO:0000259" key="2">
    <source>
        <dbReference type="Pfam" id="PF12146"/>
    </source>
</evidence>
<keyword evidence="3" id="KW-0378">Hydrolase</keyword>
<feature type="signal peptide" evidence="1">
    <location>
        <begin position="1"/>
        <end position="17"/>
    </location>
</feature>
<keyword evidence="4" id="KW-1185">Reference proteome</keyword>
<dbReference type="InterPro" id="IPR029058">
    <property type="entry name" value="AB_hydrolase_fold"/>
</dbReference>
<dbReference type="AlphaFoldDB" id="A0A7W8GDA5"/>
<dbReference type="SUPFAM" id="SSF53474">
    <property type="entry name" value="alpha/beta-Hydrolases"/>
    <property type="match status" value="1"/>
</dbReference>
<dbReference type="RefSeq" id="WP_184025627.1">
    <property type="nucleotide sequence ID" value="NZ_JACHFN010000002.1"/>
</dbReference>
<reference evidence="3 4" key="1">
    <citation type="submission" date="2020-08" db="EMBL/GenBank/DDBJ databases">
        <title>Genomic Encyclopedia of Type Strains, Phase IV (KMG-IV): sequencing the most valuable type-strain genomes for metagenomic binning, comparative biology and taxonomic classification.</title>
        <authorList>
            <person name="Goeker M."/>
        </authorList>
    </citation>
    <scope>NUCLEOTIDE SEQUENCE [LARGE SCALE GENOMIC DNA]</scope>
    <source>
        <strain evidence="3 4">DSM 101791</strain>
    </source>
</reference>
<comment type="caution">
    <text evidence="3">The sequence shown here is derived from an EMBL/GenBank/DDBJ whole genome shotgun (WGS) entry which is preliminary data.</text>
</comment>
<keyword evidence="1" id="KW-0732">Signal</keyword>
<dbReference type="Gene3D" id="3.40.50.1820">
    <property type="entry name" value="alpha/beta hydrolase"/>
    <property type="match status" value="1"/>
</dbReference>
<dbReference type="GO" id="GO:0016787">
    <property type="term" value="F:hydrolase activity"/>
    <property type="evidence" value="ECO:0007669"/>
    <property type="project" value="UniProtKB-KW"/>
</dbReference>
<gene>
    <name evidence="3" type="ORF">HNQ09_000741</name>
</gene>
<accession>A0A7W8GDA5</accession>
<organism evidence="3 4">
    <name type="scientific">Deinococcus budaensis</name>
    <dbReference type="NCBI Taxonomy" id="1665626"/>
    <lineage>
        <taxon>Bacteria</taxon>
        <taxon>Thermotogati</taxon>
        <taxon>Deinococcota</taxon>
        <taxon>Deinococci</taxon>
        <taxon>Deinococcales</taxon>
        <taxon>Deinococcaceae</taxon>
        <taxon>Deinococcus</taxon>
    </lineage>
</organism>
<dbReference type="Pfam" id="PF12146">
    <property type="entry name" value="Hydrolase_4"/>
    <property type="match status" value="1"/>
</dbReference>
<evidence type="ECO:0000313" key="4">
    <source>
        <dbReference type="Proteomes" id="UP000525389"/>
    </source>
</evidence>
<dbReference type="EMBL" id="JACHFN010000002">
    <property type="protein sequence ID" value="MBB5233324.1"/>
    <property type="molecule type" value="Genomic_DNA"/>
</dbReference>
<feature type="domain" description="Serine aminopeptidase S33" evidence="2">
    <location>
        <begin position="45"/>
        <end position="159"/>
    </location>
</feature>
<evidence type="ECO:0000313" key="3">
    <source>
        <dbReference type="EMBL" id="MBB5233324.1"/>
    </source>
</evidence>
<sequence>MRHLILPLLLALSAAWATPVQLRAPDGLTLHAEATPAAQPGAARPWGAVLLLHSAARNRHELDAVARRLAQEGYASLALDQRSGGEYGGHPNLTAQGLGQRVLTGADELADLEVALGWLRRRYPGRPLFALGSGRSATLLFGLAAKQPGLAGILAFSPNPSDLPDLDALAAARHVRVPVFVTSENGPYAVETAGNFLHAAQSARKVQYVPPGFGLPGAQSLDPAAMDGPEASEEYWRALLRFLRAR</sequence>
<feature type="chain" id="PRO_5031498702" evidence="1">
    <location>
        <begin position="18"/>
        <end position="246"/>
    </location>
</feature>
<evidence type="ECO:0000256" key="1">
    <source>
        <dbReference type="SAM" id="SignalP"/>
    </source>
</evidence>
<dbReference type="InterPro" id="IPR022742">
    <property type="entry name" value="Hydrolase_4"/>
</dbReference>
<name>A0A7W8GDA5_9DEIO</name>
<dbReference type="Proteomes" id="UP000525389">
    <property type="component" value="Unassembled WGS sequence"/>
</dbReference>
<proteinExistence type="predicted"/>